<evidence type="ECO:0000313" key="2">
    <source>
        <dbReference type="Proteomes" id="UP000276568"/>
    </source>
</evidence>
<reference evidence="1 2" key="1">
    <citation type="submission" date="2018-11" db="EMBL/GenBank/DDBJ databases">
        <title>Clostridium sp. nov., a member of the family Erysipelotrichaceae isolated from pig faeces.</title>
        <authorList>
            <person name="Chang Y.-H."/>
        </authorList>
    </citation>
    <scope>NUCLEOTIDE SEQUENCE [LARGE SCALE GENOMIC DNA]</scope>
    <source>
        <strain evidence="1 2">YH-panp20</strain>
    </source>
</reference>
<dbReference type="EMBL" id="RJQC01000003">
    <property type="protein sequence ID" value="RNM29841.1"/>
    <property type="molecule type" value="Genomic_DNA"/>
</dbReference>
<evidence type="ECO:0000313" key="1">
    <source>
        <dbReference type="EMBL" id="RNM29841.1"/>
    </source>
</evidence>
<accession>A0A3N0HYL6</accession>
<dbReference type="OrthoDB" id="5114842at2"/>
<proteinExistence type="predicted"/>
<dbReference type="InterPro" id="IPR036614">
    <property type="entry name" value="RusA-like_sf"/>
</dbReference>
<dbReference type="GO" id="GO:0006281">
    <property type="term" value="P:DNA repair"/>
    <property type="evidence" value="ECO:0007669"/>
    <property type="project" value="InterPro"/>
</dbReference>
<sequence>MAVLFTIPGEPGAKGRPRFTRYGHAYTDKKTVEFENLVRVAFTQHVPGHQPYEGPCRVHIDAYFSIPKSASKKRKKLMIDKQVRPTKKPDCDNIEKAILDALNHIAYDDDKQIVETSVCKYYSDVPRTIVMIEEV</sequence>
<keyword evidence="2" id="KW-1185">Reference proteome</keyword>
<dbReference type="SUPFAM" id="SSF103084">
    <property type="entry name" value="Holliday junction resolvase RusA"/>
    <property type="match status" value="1"/>
</dbReference>
<dbReference type="InterPro" id="IPR008822">
    <property type="entry name" value="Endonuclease_RusA-like"/>
</dbReference>
<dbReference type="AlphaFoldDB" id="A0A3N0HYL6"/>
<protein>
    <submittedName>
        <fullName evidence="1">RusA family crossover junction endodeoxyribonuclease</fullName>
    </submittedName>
</protein>
<dbReference type="RefSeq" id="WP_128520905.1">
    <property type="nucleotide sequence ID" value="NZ_RJQC01000003.1"/>
</dbReference>
<organism evidence="1 2">
    <name type="scientific">Absicoccus porci</name>
    <dbReference type="NCBI Taxonomy" id="2486576"/>
    <lineage>
        <taxon>Bacteria</taxon>
        <taxon>Bacillati</taxon>
        <taxon>Bacillota</taxon>
        <taxon>Erysipelotrichia</taxon>
        <taxon>Erysipelotrichales</taxon>
        <taxon>Erysipelotrichaceae</taxon>
        <taxon>Absicoccus</taxon>
    </lineage>
</organism>
<dbReference type="GO" id="GO:0006310">
    <property type="term" value="P:DNA recombination"/>
    <property type="evidence" value="ECO:0007669"/>
    <property type="project" value="InterPro"/>
</dbReference>
<comment type="caution">
    <text evidence="1">The sequence shown here is derived from an EMBL/GenBank/DDBJ whole genome shotgun (WGS) entry which is preliminary data.</text>
</comment>
<dbReference type="Pfam" id="PF05866">
    <property type="entry name" value="RusA"/>
    <property type="match status" value="1"/>
</dbReference>
<dbReference type="Proteomes" id="UP000276568">
    <property type="component" value="Unassembled WGS sequence"/>
</dbReference>
<gene>
    <name evidence="1" type="ORF">EDX97_09465</name>
</gene>
<dbReference type="GO" id="GO:0000287">
    <property type="term" value="F:magnesium ion binding"/>
    <property type="evidence" value="ECO:0007669"/>
    <property type="project" value="InterPro"/>
</dbReference>
<dbReference type="Gene3D" id="3.30.1330.70">
    <property type="entry name" value="Holliday junction resolvase RusA"/>
    <property type="match status" value="1"/>
</dbReference>
<name>A0A3N0HYL6_9FIRM</name>